<dbReference type="RefSeq" id="WP_081805197.1">
    <property type="nucleotide sequence ID" value="NZ_FONH01000020.1"/>
</dbReference>
<feature type="domain" description="Teneurin-like YD-shell" evidence="3">
    <location>
        <begin position="364"/>
        <end position="517"/>
    </location>
</feature>
<dbReference type="InterPro" id="IPR056823">
    <property type="entry name" value="TEN-like_YD-shell"/>
</dbReference>
<sequence length="1090" mass="116594">MSGKGMLRLLGVLLCLCLSALLAPTASARPMCTISLNSAQNGQTLVTPPGVSISLSGTITCDTPLQLRIFDNGQQILSPGMSGGGFNYSFSTTWSNVPAGVHSFSATVDGAYDSATSDNSVVVTVVSTVVTGNIDSVSADGWISGWACSTYRTDSINVDLYLGGPYGTGTGIVRTLANQSSEPGVASACKVGSGSFRFNIPLSEAQRLQYAGQKIYIHGISPVGAANNLIGNSGNLVVPTPTPNAQFVSQSVNTAMQTATTQTVTLQFKNTGTRTWKTADAFKLGSQNPENNGTWAIARVALPADIAPGQTATFSFQIQAPPPGNFSFQWRMLQEGVTWFGDFSPNVVIAVSPPPPVVSTYSSVDYDELGRVIARRDSAGNVKVSYTYDADNNITKVTDALNRSTTVDYDAFSRPIKSTDPAGGITQYAYDTADNLVQVTDPRGKATTYTYDGFAQLWTQVSPDTGTASYTYDASGQRTGMVRNDGSSLTYGYDGMGRLTSVSGGQQVRSYTYDSCTNGKGRLCGFSSAVGATTQTWTQFTYTVDGLIATRDDAMQSTENLTAYNYDDSGRVTGISYPSGVSVGYAYSYGKLSAATVTANGTTSNLATGVNYQPLGPVAGWTVGNGLARGYGYDSDGRLTGISTGNASGVLQSLTYGFNAADEMTAATNGFNTGLSQQYAYDALSRLTKQTYGSGGQQLREYDASDNLTHNNGPWDEYPVIDPASNRATSMGPHSYGYDARGNRSSYYFQYDASTATYTYDAFNRLSQYSRNVATTFGEPNGPNGEAIYHPAGSWSYLYDAQDQRVGKSGPDGQTRYVYGAPGQLLAEYGPNGWKSYLWLGGQLVGVYSTSAGLGFVHTDHLGRPELVTNGAQQTTWRAANYAFGRTVLQDAIGGLNIGFPGQYLDAESGTWQNGFRDYDSRLGRYLQGDPVGQSGGVNTYIYARANPTHLVDILGLTPCDISTALAFLREKFPTSRFPEIDVPSRVSTGDTIKSDNAWGLTTGLFRSVTIDSSFNKKLDAKDADQLIWTLLHESMHRAESTTLYIMQASNPTYVAWHAQVDMWSFELSQTVADEFGLIRAQCDCSKGGK</sequence>
<proteinExistence type="predicted"/>
<dbReference type="Proteomes" id="UP000199477">
    <property type="component" value="Unassembled WGS sequence"/>
</dbReference>
<name>A0A1I2J3W9_9GAMM</name>
<dbReference type="EMBL" id="FONH01000020">
    <property type="protein sequence ID" value="SFF47626.1"/>
    <property type="molecule type" value="Genomic_DNA"/>
</dbReference>
<dbReference type="NCBIfam" id="TIGR03696">
    <property type="entry name" value="Rhs_assc_core"/>
    <property type="match status" value="1"/>
</dbReference>
<dbReference type="PANTHER" id="PTHR32305:SF15">
    <property type="entry name" value="PROTEIN RHSA-RELATED"/>
    <property type="match status" value="1"/>
</dbReference>
<feature type="domain" description="Teneurin-like YD-shell" evidence="3">
    <location>
        <begin position="673"/>
        <end position="930"/>
    </location>
</feature>
<keyword evidence="1" id="KW-0677">Repeat</keyword>
<dbReference type="Gene3D" id="2.60.40.10">
    <property type="entry name" value="Immunoglobulins"/>
    <property type="match status" value="1"/>
</dbReference>
<feature type="chain" id="PRO_5011595007" evidence="2">
    <location>
        <begin position="29"/>
        <end position="1090"/>
    </location>
</feature>
<dbReference type="InterPro" id="IPR013783">
    <property type="entry name" value="Ig-like_fold"/>
</dbReference>
<organism evidence="4 5">
    <name type="scientific">Dyella marensis</name>
    <dbReference type="NCBI Taxonomy" id="500610"/>
    <lineage>
        <taxon>Bacteria</taxon>
        <taxon>Pseudomonadati</taxon>
        <taxon>Pseudomonadota</taxon>
        <taxon>Gammaproteobacteria</taxon>
        <taxon>Lysobacterales</taxon>
        <taxon>Rhodanobacteraceae</taxon>
        <taxon>Dyella</taxon>
    </lineage>
</organism>
<dbReference type="PRINTS" id="PR00394">
    <property type="entry name" value="RHSPROTEIN"/>
</dbReference>
<dbReference type="InterPro" id="IPR022385">
    <property type="entry name" value="Rhs_assc_core"/>
</dbReference>
<dbReference type="Gene3D" id="2.180.10.10">
    <property type="entry name" value="RHS repeat-associated core"/>
    <property type="match status" value="1"/>
</dbReference>
<reference evidence="5" key="1">
    <citation type="submission" date="2016-10" db="EMBL/GenBank/DDBJ databases">
        <authorList>
            <person name="Varghese N."/>
            <person name="Submissions S."/>
        </authorList>
    </citation>
    <scope>NUCLEOTIDE SEQUENCE [LARGE SCALE GENOMIC DNA]</scope>
    <source>
        <strain evidence="5">UNC178MFTsu3.1</strain>
    </source>
</reference>
<dbReference type="AlphaFoldDB" id="A0A1I2J3W9"/>
<keyword evidence="2" id="KW-0732">Signal</keyword>
<dbReference type="InterPro" id="IPR006530">
    <property type="entry name" value="YD"/>
</dbReference>
<dbReference type="InterPro" id="IPR050708">
    <property type="entry name" value="T6SS_VgrG/RHS"/>
</dbReference>
<evidence type="ECO:0000313" key="4">
    <source>
        <dbReference type="EMBL" id="SFF47626.1"/>
    </source>
</evidence>
<evidence type="ECO:0000256" key="1">
    <source>
        <dbReference type="ARBA" id="ARBA00022737"/>
    </source>
</evidence>
<dbReference type="Pfam" id="PF25023">
    <property type="entry name" value="TEN_YD-shell"/>
    <property type="match status" value="2"/>
</dbReference>
<feature type="signal peptide" evidence="2">
    <location>
        <begin position="1"/>
        <end position="28"/>
    </location>
</feature>
<keyword evidence="5" id="KW-1185">Reference proteome</keyword>
<dbReference type="PANTHER" id="PTHR32305">
    <property type="match status" value="1"/>
</dbReference>
<dbReference type="NCBIfam" id="TIGR01643">
    <property type="entry name" value="YD_repeat_2x"/>
    <property type="match status" value="2"/>
</dbReference>
<evidence type="ECO:0000313" key="5">
    <source>
        <dbReference type="Proteomes" id="UP000199477"/>
    </source>
</evidence>
<evidence type="ECO:0000259" key="3">
    <source>
        <dbReference type="Pfam" id="PF25023"/>
    </source>
</evidence>
<gene>
    <name evidence="4" type="ORF">SAMN02799615_03738</name>
</gene>
<accession>A0A1I2J3W9</accession>
<evidence type="ECO:0000256" key="2">
    <source>
        <dbReference type="SAM" id="SignalP"/>
    </source>
</evidence>
<dbReference type="STRING" id="500610.SAMN02799615_03738"/>
<protein>
    <submittedName>
        <fullName evidence="4">RHS repeat-associated core domain-containing protein</fullName>
    </submittedName>
</protein>